<accession>A0A9P5AGP1</accession>
<dbReference type="GO" id="GO:0003964">
    <property type="term" value="F:RNA-directed DNA polymerase activity"/>
    <property type="evidence" value="ECO:0007669"/>
    <property type="project" value="UniProtKB-KW"/>
</dbReference>
<keyword evidence="2" id="KW-0548">Nucleotidyltransferase</keyword>
<feature type="region of interest" description="Disordered" evidence="1">
    <location>
        <begin position="1"/>
        <end position="62"/>
    </location>
</feature>
<keyword evidence="2" id="KW-0695">RNA-directed DNA polymerase</keyword>
<reference evidence="2" key="2">
    <citation type="submission" date="2020-02" db="EMBL/GenBank/DDBJ databases">
        <title>Identification and distribution of gene clusters putatively required for synthesis of sphingolipid metabolism inhibitors in phylogenetically diverse species of the filamentous fungus Fusarium.</title>
        <authorList>
            <person name="Kim H.-S."/>
            <person name="Busman M."/>
            <person name="Brown D.W."/>
            <person name="Divon H."/>
            <person name="Uhlig S."/>
            <person name="Proctor R.H."/>
        </authorList>
    </citation>
    <scope>NUCLEOTIDE SEQUENCE</scope>
    <source>
        <strain evidence="2">NRRL 25174</strain>
    </source>
</reference>
<dbReference type="OrthoDB" id="5104820at2759"/>
<dbReference type="Proteomes" id="UP000730481">
    <property type="component" value="Unassembled WGS sequence"/>
</dbReference>
<keyword evidence="3" id="KW-1185">Reference proteome</keyword>
<reference evidence="2" key="1">
    <citation type="journal article" date="2017" name="Mycologia">
        <title>Fusarium algeriense, sp. nov., a novel toxigenic crown rot pathogen of durum wheat from Algeria is nested in the Fusarium burgessii species complex.</title>
        <authorList>
            <person name="Laraba I."/>
            <person name="Keddad A."/>
            <person name="Boureghda H."/>
            <person name="Abdallah N."/>
            <person name="Vaughan M.M."/>
            <person name="Proctor R.H."/>
            <person name="Busman M."/>
            <person name="O'Donnell K."/>
        </authorList>
    </citation>
    <scope>NUCLEOTIDE SEQUENCE</scope>
    <source>
        <strain evidence="2">NRRL 25174</strain>
    </source>
</reference>
<evidence type="ECO:0000256" key="1">
    <source>
        <dbReference type="SAM" id="MobiDB-lite"/>
    </source>
</evidence>
<sequence>DSRKRELSSAGPTIPKPTYSSVAAASPRTDRDRLTHRQQQQHGRRQTDPPHRQGQQTTIAPPRQDLRVFIRLEAGAPARAHSSYAIRTLIQEKLSAVSSKIRQVFQVRSGWAVLTADSETRDFLVEKQAEWAAELGATTVETNKEWFTYVVSDFPIRLTDFYGKEVDSDSIVSNEIEIQTGLKPIAIYNMRRVGATTLRATVIDSQFANIMCINCLGPHQANFRPQLEAQQRDDIASHEQPSIRGPSPAASGAPSCIMVATSPQAGYEAEEEPEHPRPEDELKRFIEIVELGATRIPLVDSIPAELDELASALVNLLTSAAKAAGRPTRKGAHTAPWWTEECAGAAASFRAIRRLYPLGFNQDVQIAKRDFHRVIRRAKRLYWRNLIDSFTDSSAVFKAVRWLKSPGPFQPPPLQVGDIIYETQLDKANALHRATLERRTADDDIENP</sequence>
<keyword evidence="2" id="KW-0808">Transferase</keyword>
<dbReference type="AlphaFoldDB" id="A0A9P5AGP1"/>
<gene>
    <name evidence="2" type="ORF">FBEOM_7655</name>
</gene>
<name>A0A9P5AGP1_9HYPO</name>
<feature type="region of interest" description="Disordered" evidence="1">
    <location>
        <begin position="230"/>
        <end position="255"/>
    </location>
</feature>
<proteinExistence type="predicted"/>
<comment type="caution">
    <text evidence="2">The sequence shown here is derived from an EMBL/GenBank/DDBJ whole genome shotgun (WGS) entry which is preliminary data.</text>
</comment>
<dbReference type="EMBL" id="PVQB02000344">
    <property type="protein sequence ID" value="KAF4338450.1"/>
    <property type="molecule type" value="Genomic_DNA"/>
</dbReference>
<evidence type="ECO:0000313" key="2">
    <source>
        <dbReference type="EMBL" id="KAF4338450.1"/>
    </source>
</evidence>
<feature type="non-terminal residue" evidence="2">
    <location>
        <position position="1"/>
    </location>
</feature>
<protein>
    <submittedName>
        <fullName evidence="2">Reverse transcriptase</fullName>
    </submittedName>
</protein>
<organism evidence="2 3">
    <name type="scientific">Fusarium beomiforme</name>
    <dbReference type="NCBI Taxonomy" id="44412"/>
    <lineage>
        <taxon>Eukaryota</taxon>
        <taxon>Fungi</taxon>
        <taxon>Dikarya</taxon>
        <taxon>Ascomycota</taxon>
        <taxon>Pezizomycotina</taxon>
        <taxon>Sordariomycetes</taxon>
        <taxon>Hypocreomycetidae</taxon>
        <taxon>Hypocreales</taxon>
        <taxon>Nectriaceae</taxon>
        <taxon>Fusarium</taxon>
        <taxon>Fusarium burgessii species complex</taxon>
    </lineage>
</organism>
<evidence type="ECO:0000313" key="3">
    <source>
        <dbReference type="Proteomes" id="UP000730481"/>
    </source>
</evidence>